<reference evidence="1" key="1">
    <citation type="submission" date="2021-06" db="EMBL/GenBank/DDBJ databases">
        <authorList>
            <person name="Kallberg Y."/>
            <person name="Tangrot J."/>
            <person name="Rosling A."/>
        </authorList>
    </citation>
    <scope>NUCLEOTIDE SEQUENCE</scope>
    <source>
        <strain evidence="1">28 12/20/2015</strain>
    </source>
</reference>
<organism evidence="1 2">
    <name type="scientific">Cetraspora pellucida</name>
    <dbReference type="NCBI Taxonomy" id="1433469"/>
    <lineage>
        <taxon>Eukaryota</taxon>
        <taxon>Fungi</taxon>
        <taxon>Fungi incertae sedis</taxon>
        <taxon>Mucoromycota</taxon>
        <taxon>Glomeromycotina</taxon>
        <taxon>Glomeromycetes</taxon>
        <taxon>Diversisporales</taxon>
        <taxon>Gigasporaceae</taxon>
        <taxon>Cetraspora</taxon>
    </lineage>
</organism>
<evidence type="ECO:0000313" key="1">
    <source>
        <dbReference type="EMBL" id="CAG8712655.1"/>
    </source>
</evidence>
<dbReference type="Proteomes" id="UP000789366">
    <property type="component" value="Unassembled WGS sequence"/>
</dbReference>
<sequence length="126" mass="13931">TRKKDFDLSSEKEKTSVLETEVEGILYSSKNEPSKSNTKNGKSQASNIEQEGKLAGKGKQKATSFTSEDDKTKSNKTRVGVNTENNKQTDTEHVYTTHDKADTQDITNSDITSDDTNNKTANNKPK</sequence>
<protein>
    <submittedName>
        <fullName evidence="1">2250_t:CDS:1</fullName>
    </submittedName>
</protein>
<name>A0ACA9PM54_9GLOM</name>
<keyword evidence="2" id="KW-1185">Reference proteome</keyword>
<accession>A0ACA9PM54</accession>
<comment type="caution">
    <text evidence="1">The sequence shown here is derived from an EMBL/GenBank/DDBJ whole genome shotgun (WGS) entry which is preliminary data.</text>
</comment>
<dbReference type="EMBL" id="CAJVPW010026527">
    <property type="protein sequence ID" value="CAG8712655.1"/>
    <property type="molecule type" value="Genomic_DNA"/>
</dbReference>
<feature type="non-terminal residue" evidence="1">
    <location>
        <position position="1"/>
    </location>
</feature>
<gene>
    <name evidence="1" type="ORF">SPELUC_LOCUS11914</name>
</gene>
<proteinExistence type="predicted"/>
<feature type="non-terminal residue" evidence="1">
    <location>
        <position position="126"/>
    </location>
</feature>
<evidence type="ECO:0000313" key="2">
    <source>
        <dbReference type="Proteomes" id="UP000789366"/>
    </source>
</evidence>